<accession>A0A5R9CXK6</accession>
<dbReference type="CDD" id="cd00840">
    <property type="entry name" value="MPP_Mre11_N"/>
    <property type="match status" value="1"/>
</dbReference>
<dbReference type="PIRSF" id="PIRSF033091">
    <property type="entry name" value="Pesterase_YhaO"/>
    <property type="match status" value="1"/>
</dbReference>
<feature type="domain" description="Calcineurin-like phosphoesterase" evidence="2">
    <location>
        <begin position="1"/>
        <end position="201"/>
    </location>
</feature>
<evidence type="ECO:0000256" key="1">
    <source>
        <dbReference type="ARBA" id="ARBA00022801"/>
    </source>
</evidence>
<dbReference type="InterPro" id="IPR004843">
    <property type="entry name" value="Calcineurin-like_PHP"/>
</dbReference>
<gene>
    <name evidence="3" type="ORF">FEZ41_02325</name>
</gene>
<reference evidence="3 4" key="1">
    <citation type="submission" date="2019-05" db="EMBL/GenBank/DDBJ databases">
        <title>The metagenome of a microbial culture collection derived from dairy environment covers the genomic content of the human microbiome.</title>
        <authorList>
            <person name="Roder T."/>
            <person name="Wuthrich D."/>
            <person name="Sattari Z."/>
            <person name="Von Ah U."/>
            <person name="Bar C."/>
            <person name="Ronchi F."/>
            <person name="Macpherson A.J."/>
            <person name="Ganal-Vonarburg S.C."/>
            <person name="Bruggmann R."/>
            <person name="Vergeres G."/>
        </authorList>
    </citation>
    <scope>NUCLEOTIDE SEQUENCE [LARGE SCALE GENOMIC DNA]</scope>
    <source>
        <strain evidence="3 4">FAM 1079</strain>
    </source>
</reference>
<sequence>MKFVHAADLHLDSPFLGLQNDAIPVDLLDRVRQSTFQSFERIVDDAITNRVDFVLLAGDLFDRNDHSVAAEVFFLDQLNRLANQHIPVFLLFGNHDYFDGDVASLGYPKNTYVFPSNVATTKLETHQGERIAISGFSFNKRWVREAKIADYPEATGNGYHIGMLHGSLESLNSPDGNYAPFTLDQLEAKHYNYWALGHIHKRQSLDAGKTINYPGNPQGRHINEAGEKGYLMVHTENGQFHADFHATAPIVWRVITQKAGQQSTGKLAAQILRAVTDARFETLSFCRIQIIMDSTADATTTAQILSGELLETLQNQLATTWRQRNCWITSIKVDQAQTVQLSGIDQQYFDQASQQLFKGDQVKQMAGSLTHYPFIQRDLMAQDSLQDIYQRAKALLQENVSGEAQLGDHSED</sequence>
<dbReference type="InterPro" id="IPR050535">
    <property type="entry name" value="DNA_Repair-Maintenance_Comp"/>
</dbReference>
<dbReference type="InterPro" id="IPR029052">
    <property type="entry name" value="Metallo-depent_PP-like"/>
</dbReference>
<dbReference type="InterPro" id="IPR014576">
    <property type="entry name" value="Pesterase_YhaO"/>
</dbReference>
<dbReference type="PANTHER" id="PTHR30337">
    <property type="entry name" value="COMPONENT OF ATP-DEPENDENT DSDNA EXONUCLEASE"/>
    <property type="match status" value="1"/>
</dbReference>
<dbReference type="RefSeq" id="WP_138467162.1">
    <property type="nucleotide sequence ID" value="NZ_VBSX01000004.1"/>
</dbReference>
<dbReference type="InterPro" id="IPR041796">
    <property type="entry name" value="Mre11_N"/>
</dbReference>
<proteinExistence type="predicted"/>
<dbReference type="Pfam" id="PF00149">
    <property type="entry name" value="Metallophos"/>
    <property type="match status" value="1"/>
</dbReference>
<keyword evidence="1" id="KW-0378">Hydrolase</keyword>
<name>A0A5R9CXK6_9LACO</name>
<dbReference type="SUPFAM" id="SSF56300">
    <property type="entry name" value="Metallo-dependent phosphatases"/>
    <property type="match status" value="1"/>
</dbReference>
<organism evidence="3 4">
    <name type="scientific">Lentilactobacillus parafarraginis</name>
    <dbReference type="NCBI Taxonomy" id="390842"/>
    <lineage>
        <taxon>Bacteria</taxon>
        <taxon>Bacillati</taxon>
        <taxon>Bacillota</taxon>
        <taxon>Bacilli</taxon>
        <taxon>Lactobacillales</taxon>
        <taxon>Lactobacillaceae</taxon>
        <taxon>Lentilactobacillus</taxon>
    </lineage>
</organism>
<comment type="caution">
    <text evidence="3">The sequence shown here is derived from an EMBL/GenBank/DDBJ whole genome shotgun (WGS) entry which is preliminary data.</text>
</comment>
<evidence type="ECO:0000259" key="2">
    <source>
        <dbReference type="Pfam" id="PF00149"/>
    </source>
</evidence>
<dbReference type="AlphaFoldDB" id="A0A5R9CXK6"/>
<dbReference type="Gene3D" id="3.60.21.10">
    <property type="match status" value="1"/>
</dbReference>
<dbReference type="PANTHER" id="PTHR30337:SF7">
    <property type="entry name" value="PHOSPHOESTERASE"/>
    <property type="match status" value="1"/>
</dbReference>
<keyword evidence="3" id="KW-0540">Nuclease</keyword>
<keyword evidence="3" id="KW-0269">Exonuclease</keyword>
<dbReference type="EMBL" id="VBSX01000004">
    <property type="protein sequence ID" value="TLQ20570.1"/>
    <property type="molecule type" value="Genomic_DNA"/>
</dbReference>
<evidence type="ECO:0000313" key="4">
    <source>
        <dbReference type="Proteomes" id="UP000305100"/>
    </source>
</evidence>
<dbReference type="OrthoDB" id="9773856at2"/>
<protein>
    <submittedName>
        <fullName evidence="3">DNA repair exonuclease</fullName>
    </submittedName>
</protein>
<evidence type="ECO:0000313" key="3">
    <source>
        <dbReference type="EMBL" id="TLQ20570.1"/>
    </source>
</evidence>
<dbReference type="Proteomes" id="UP000305100">
    <property type="component" value="Unassembled WGS sequence"/>
</dbReference>
<dbReference type="GO" id="GO:0004527">
    <property type="term" value="F:exonuclease activity"/>
    <property type="evidence" value="ECO:0007669"/>
    <property type="project" value="UniProtKB-KW"/>
</dbReference>